<protein>
    <recommendedName>
        <fullName evidence="4">Tat (Twin-arginine translocation) pathway signal sequence</fullName>
    </recommendedName>
</protein>
<feature type="chain" id="PRO_5010198157" description="Tat (Twin-arginine translocation) pathway signal sequence" evidence="1">
    <location>
        <begin position="27"/>
        <end position="690"/>
    </location>
</feature>
<proteinExistence type="predicted"/>
<name>A0A1H4RMP8_9BRAD</name>
<reference evidence="2 3" key="1">
    <citation type="submission" date="2016-10" db="EMBL/GenBank/DDBJ databases">
        <authorList>
            <person name="de Groot N.N."/>
        </authorList>
    </citation>
    <scope>NUCLEOTIDE SEQUENCE [LARGE SCALE GENOMIC DNA]</scope>
    <source>
        <strain evidence="2 3">GAS522</strain>
    </source>
</reference>
<evidence type="ECO:0008006" key="4">
    <source>
        <dbReference type="Google" id="ProtNLM"/>
    </source>
</evidence>
<gene>
    <name evidence="2" type="ORF">SAMN05444171_1161</name>
</gene>
<dbReference type="PROSITE" id="PS51318">
    <property type="entry name" value="TAT"/>
    <property type="match status" value="1"/>
</dbReference>
<sequence length="690" mass="73353">MTSRMNRRSFLQGTSLTALASMAALAMIPTAVSAKMPLPAPSPTPTPTPTTTSGFTAATFNGGRSQVNLNFLQIGGDYPFLNCLKTAQSWALLDNSGYPDPATLDSDGYPTSITNGGVYTVFFIPPQIQRPGNYVVTWDGTGTIACNNGATVSGSTTSTNGRGRYVFSTTLTRLVIGISAIGNPRITNMKVFHELDEAAIIAGQVFGIKFKQRLMEANFGVIRFLNWQAGNMTNVTTWATRKPVSYVYYQGSEFRSGLYAGTTNNNGSVYTATLPNFSLVDKATIIVKFNASNSTASTLNVNGTGDINILSEYSGPLSSGGNSFPVAGTTGTLVYDATLNAWIKQGGDLAGRNAGLNNGCPPELMVRLCAEIGAHPYFVTPPLAIDPATDFMPSLAAYCRDNSPSWMIPRFEGPNETWNNSGGFFQTGYANAKAQAYGWGADYQNWYGKAMSVLGQIVSIAYGGNRTRYQVICGVQTAGGAQAGGTSGSNPRLASTKYLVQSTPAQSPYVKSAASNWVTHIAVANYIIPSEYKTAQETSDAAAYAAASGNPTLQQQIASNYTGTLNSGTTGFTLYGCAQMYANWKAWAKGFGVKKMCCYEGGYSPDYTGGGTSQVDLLRAASKQSLSLSGFTTTNYNNFVGLSDADFVAEFPSCFQLSGMTPSNGAWAVLENIYQAPNPPQWNAIVAFNH</sequence>
<dbReference type="InterPro" id="IPR006311">
    <property type="entry name" value="TAT_signal"/>
</dbReference>
<evidence type="ECO:0000313" key="3">
    <source>
        <dbReference type="Proteomes" id="UP000183208"/>
    </source>
</evidence>
<dbReference type="AlphaFoldDB" id="A0A1H4RMP8"/>
<accession>A0A1H4RMP8</accession>
<organism evidence="2 3">
    <name type="scientific">Bradyrhizobium lablabi</name>
    <dbReference type="NCBI Taxonomy" id="722472"/>
    <lineage>
        <taxon>Bacteria</taxon>
        <taxon>Pseudomonadati</taxon>
        <taxon>Pseudomonadota</taxon>
        <taxon>Alphaproteobacteria</taxon>
        <taxon>Hyphomicrobiales</taxon>
        <taxon>Nitrobacteraceae</taxon>
        <taxon>Bradyrhizobium</taxon>
    </lineage>
</organism>
<dbReference type="Proteomes" id="UP000183208">
    <property type="component" value="Unassembled WGS sequence"/>
</dbReference>
<evidence type="ECO:0000313" key="2">
    <source>
        <dbReference type="EMBL" id="SEC33117.1"/>
    </source>
</evidence>
<evidence type="ECO:0000256" key="1">
    <source>
        <dbReference type="SAM" id="SignalP"/>
    </source>
</evidence>
<keyword evidence="1" id="KW-0732">Signal</keyword>
<dbReference type="EMBL" id="FNTI01000001">
    <property type="protein sequence ID" value="SEC33117.1"/>
    <property type="molecule type" value="Genomic_DNA"/>
</dbReference>
<feature type="signal peptide" evidence="1">
    <location>
        <begin position="1"/>
        <end position="26"/>
    </location>
</feature>